<evidence type="ECO:0000313" key="4">
    <source>
        <dbReference type="EMBL" id="RMX71898.1"/>
    </source>
</evidence>
<dbReference type="Proteomes" id="UP000282582">
    <property type="component" value="Unassembled WGS sequence"/>
</dbReference>
<feature type="domain" description="DUF7371" evidence="3">
    <location>
        <begin position="760"/>
        <end position="962"/>
    </location>
</feature>
<accession>A0A3M6W052</accession>
<dbReference type="InterPro" id="IPR055795">
    <property type="entry name" value="DUF7371"/>
</dbReference>
<protein>
    <recommendedName>
        <fullName evidence="3">DUF7371 domain-containing protein</fullName>
    </recommendedName>
</protein>
<feature type="region of interest" description="Disordered" evidence="1">
    <location>
        <begin position="664"/>
        <end position="686"/>
    </location>
</feature>
<dbReference type="Pfam" id="PF24086">
    <property type="entry name" value="DUF7371"/>
    <property type="match status" value="1"/>
</dbReference>
<proteinExistence type="predicted"/>
<organism evidence="4 6">
    <name type="scientific">Hortaea werneckii</name>
    <name type="common">Black yeast</name>
    <name type="synonym">Cladosporium werneckii</name>
    <dbReference type="NCBI Taxonomy" id="91943"/>
    <lineage>
        <taxon>Eukaryota</taxon>
        <taxon>Fungi</taxon>
        <taxon>Dikarya</taxon>
        <taxon>Ascomycota</taxon>
        <taxon>Pezizomycotina</taxon>
        <taxon>Dothideomycetes</taxon>
        <taxon>Dothideomycetidae</taxon>
        <taxon>Mycosphaerellales</taxon>
        <taxon>Teratosphaeriaceae</taxon>
        <taxon>Hortaea</taxon>
    </lineage>
</organism>
<reference evidence="6 7" key="1">
    <citation type="journal article" date="2018" name="BMC Genomics">
        <title>Genomic evidence for intraspecific hybridization in a clonal and extremely halotolerant yeast.</title>
        <authorList>
            <person name="Gostincar C."/>
            <person name="Stajich J.E."/>
            <person name="Zupancic J."/>
            <person name="Zalar P."/>
            <person name="Gunde-Cimerman N."/>
        </authorList>
    </citation>
    <scope>NUCLEOTIDE SEQUENCE [LARGE SCALE GENOMIC DNA]</scope>
    <source>
        <strain evidence="5 7">EXF-6654</strain>
        <strain evidence="4 6">EXF-6656</strain>
    </source>
</reference>
<comment type="caution">
    <text evidence="4">The sequence shown here is derived from an EMBL/GenBank/DDBJ whole genome shotgun (WGS) entry which is preliminary data.</text>
</comment>
<evidence type="ECO:0000256" key="1">
    <source>
        <dbReference type="SAM" id="MobiDB-lite"/>
    </source>
</evidence>
<dbReference type="OrthoDB" id="5385013at2759"/>
<sequence>MKGKTPKPDTAHSRTPSREEKYAWTTGSAVLPGKILSREERQKRRDSGILVDGTTEAIQNAPDDASFKALWRKLLEALHRRLDCLSAYEHHRIHDLEEGDYRHPMDIRSLVLLLIAFLIVFGSAYTLIDHILIRARASAASCTPSTVFVPVTTTVTYIPPTAAGFTSTGSDVTTHSTIYSTSTLTKTVSIFPAITSATIVSSSDGPSYFYSVVSGTTDWLNGLSPPAGVSLTTGTTSFYLSPVATVSTSTLDSTITVHTTATVTQTLTPPPYTSTIFDLSALSNSPTTITSTSTRTRTIEVSLAGVSSHASYSGMGSAGWNSTSGAQGAAAPTDAAVTSMETPYTYTEIHYWGTGNQTTLTSTRLLTTTLHLTAPSTITFTDTVPSVTDSTLSTTSLLVGAETADSTSLASMPETEGSVLSSSTSIYDSAPSTGFPSPNSITPGVYGNSTSLAAAASPTSLLVNSMPSVTVSSSLSAKTSFPSAPASNSVETALPATRSSSFATSIAPGNSSIGGLESTTATLVVPVTSSLPFGSGLTVISETTSTTLGLSSSNPGTVSGYFVYNGTTTVPIWPGPGTGNPAPYSATLSEVTSSSAEVSPDATSMTSTSFSTSTGTLSFSGPSSLPPISGSVTQATPVPVIVSSPAPSASSSALPAISSNSMATSISSTSASPAASSTSGTSLSSASITTPASLTMSSSLLQTTAGSDTGPTSSSSVSLSSQETSLSAYGGLSSAGSTTIPASSVGAASAPSGTPSTCGEHGNFTLDFDTLPNFVPNNQNSTDITQAPPVPNPYHHLIFSDGYVYGPSPKVPYVPSSQPKLAVFLANAGGVTARPRSSTIESGEVGDGPYESASAFWFDAYSAFFGCDSPDGCTMVFTGYTYSADAKDEVPSYSQNATIPACPTLTSGNASCQLQRVDFPSAFRGLSGLRMQAFSGNEERMFFLDDLALGWTNNDCEAGMARLKHQ</sequence>
<evidence type="ECO:0000313" key="5">
    <source>
        <dbReference type="EMBL" id="RMX85875.1"/>
    </source>
</evidence>
<evidence type="ECO:0000313" key="7">
    <source>
        <dbReference type="Proteomes" id="UP000282582"/>
    </source>
</evidence>
<dbReference type="EMBL" id="QWIJ01002457">
    <property type="protein sequence ID" value="RMX71898.1"/>
    <property type="molecule type" value="Genomic_DNA"/>
</dbReference>
<feature type="compositionally biased region" description="Low complexity" evidence="1">
    <location>
        <begin position="742"/>
        <end position="757"/>
    </location>
</feature>
<evidence type="ECO:0000313" key="6">
    <source>
        <dbReference type="Proteomes" id="UP000281245"/>
    </source>
</evidence>
<name>A0A3M6W052_HORWE</name>
<evidence type="ECO:0000259" key="3">
    <source>
        <dbReference type="Pfam" id="PF24086"/>
    </source>
</evidence>
<feature type="compositionally biased region" description="Low complexity" evidence="1">
    <location>
        <begin position="603"/>
        <end position="616"/>
    </location>
</feature>
<evidence type="ECO:0000256" key="2">
    <source>
        <dbReference type="SAM" id="Phobius"/>
    </source>
</evidence>
<keyword evidence="2" id="KW-0472">Membrane</keyword>
<feature type="region of interest" description="Disordered" evidence="1">
    <location>
        <begin position="595"/>
        <end position="616"/>
    </location>
</feature>
<dbReference type="VEuPathDB" id="FungiDB:BTJ68_11451"/>
<gene>
    <name evidence="5" type="ORF">D0868_15258</name>
    <name evidence="4" type="ORF">D0869_15164</name>
</gene>
<dbReference type="Proteomes" id="UP000281245">
    <property type="component" value="Unassembled WGS sequence"/>
</dbReference>
<dbReference type="EMBL" id="QWIK01002507">
    <property type="protein sequence ID" value="RMX85875.1"/>
    <property type="molecule type" value="Genomic_DNA"/>
</dbReference>
<feature type="region of interest" description="Disordered" evidence="1">
    <location>
        <begin position="1"/>
        <end position="26"/>
    </location>
</feature>
<dbReference type="AlphaFoldDB" id="A0A3M6W052"/>
<feature type="region of interest" description="Disordered" evidence="1">
    <location>
        <begin position="742"/>
        <end position="761"/>
    </location>
</feature>
<keyword evidence="2" id="KW-0812">Transmembrane</keyword>
<feature type="compositionally biased region" description="Basic and acidic residues" evidence="1">
    <location>
        <begin position="1"/>
        <end position="22"/>
    </location>
</feature>
<keyword evidence="2" id="KW-1133">Transmembrane helix</keyword>
<feature type="transmembrane region" description="Helical" evidence="2">
    <location>
        <begin position="110"/>
        <end position="128"/>
    </location>
</feature>